<feature type="domain" description="Fluoroacetyl-CoA-specific thioesterase-like" evidence="1">
    <location>
        <begin position="33"/>
        <end position="138"/>
    </location>
</feature>
<evidence type="ECO:0000259" key="1">
    <source>
        <dbReference type="Pfam" id="PF22636"/>
    </source>
</evidence>
<protein>
    <recommendedName>
        <fullName evidence="1">Fluoroacetyl-CoA-specific thioesterase-like domain-containing protein</fullName>
    </recommendedName>
</protein>
<organism evidence="2">
    <name type="scientific">marine metagenome</name>
    <dbReference type="NCBI Taxonomy" id="408172"/>
    <lineage>
        <taxon>unclassified sequences</taxon>
        <taxon>metagenomes</taxon>
        <taxon>ecological metagenomes</taxon>
    </lineage>
</organism>
<dbReference type="SUPFAM" id="SSF54637">
    <property type="entry name" value="Thioesterase/thiol ester dehydrase-isomerase"/>
    <property type="match status" value="1"/>
</dbReference>
<dbReference type="PANTHER" id="PTHR36934:SF1">
    <property type="entry name" value="THIOESTERASE DOMAIN-CONTAINING PROTEIN"/>
    <property type="match status" value="1"/>
</dbReference>
<dbReference type="AlphaFoldDB" id="A0A382SSU5"/>
<name>A0A382SSU5_9ZZZZ</name>
<dbReference type="Pfam" id="PF22636">
    <property type="entry name" value="FlK"/>
    <property type="match status" value="1"/>
</dbReference>
<dbReference type="InterPro" id="IPR029069">
    <property type="entry name" value="HotDog_dom_sf"/>
</dbReference>
<dbReference type="PANTHER" id="PTHR36934">
    <property type="entry name" value="BLR0278 PROTEIN"/>
    <property type="match status" value="1"/>
</dbReference>
<dbReference type="InterPro" id="IPR054485">
    <property type="entry name" value="FlK-like_dom"/>
</dbReference>
<gene>
    <name evidence="2" type="ORF">METZ01_LOCUS364815</name>
</gene>
<accession>A0A382SSU5</accession>
<feature type="non-terminal residue" evidence="2">
    <location>
        <position position="1"/>
    </location>
</feature>
<evidence type="ECO:0000313" key="2">
    <source>
        <dbReference type="EMBL" id="SVD11961.1"/>
    </source>
</evidence>
<sequence length="139" mass="14874">VSLQINSTLPNEEHHLDTSKLQVGQSAKTQVEITSEMTTNRTGNAGDDVFSTPAMLGLMEGACIQLSDPLLGDDSATVGYAVDGLRHIASTDVGETVEISSSLVDIDHDRGRLTFEIVVTHEEKMVGKATHKRAIISKA</sequence>
<proteinExistence type="predicted"/>
<dbReference type="InterPro" id="IPR025540">
    <property type="entry name" value="FlK"/>
</dbReference>
<dbReference type="Gene3D" id="3.10.129.10">
    <property type="entry name" value="Hotdog Thioesterase"/>
    <property type="match status" value="1"/>
</dbReference>
<dbReference type="EMBL" id="UINC01130719">
    <property type="protein sequence ID" value="SVD11961.1"/>
    <property type="molecule type" value="Genomic_DNA"/>
</dbReference>
<reference evidence="2" key="1">
    <citation type="submission" date="2018-05" db="EMBL/GenBank/DDBJ databases">
        <authorList>
            <person name="Lanie J.A."/>
            <person name="Ng W.-L."/>
            <person name="Kazmierczak K.M."/>
            <person name="Andrzejewski T.M."/>
            <person name="Davidsen T.M."/>
            <person name="Wayne K.J."/>
            <person name="Tettelin H."/>
            <person name="Glass J.I."/>
            <person name="Rusch D."/>
            <person name="Podicherti R."/>
            <person name="Tsui H.-C.T."/>
            <person name="Winkler M.E."/>
        </authorList>
    </citation>
    <scope>NUCLEOTIDE SEQUENCE</scope>
</reference>